<reference evidence="3 4" key="1">
    <citation type="submission" date="2020-10" db="EMBL/GenBank/DDBJ databases">
        <authorList>
            <person name="Peeters C."/>
        </authorList>
    </citation>
    <scope>NUCLEOTIDE SEQUENCE [LARGE SCALE GENOMIC DNA]</scope>
    <source>
        <strain evidence="3 4">LMG 27952</strain>
    </source>
</reference>
<evidence type="ECO:0000256" key="2">
    <source>
        <dbReference type="ARBA" id="ARBA00023125"/>
    </source>
</evidence>
<evidence type="ECO:0000256" key="1">
    <source>
        <dbReference type="ARBA" id="ARBA00010529"/>
    </source>
</evidence>
<dbReference type="InterPro" id="IPR000119">
    <property type="entry name" value="Hist_DNA-bd"/>
</dbReference>
<evidence type="ECO:0000313" key="4">
    <source>
        <dbReference type="Proteomes" id="UP000656319"/>
    </source>
</evidence>
<dbReference type="Proteomes" id="UP000656319">
    <property type="component" value="Unassembled WGS sequence"/>
</dbReference>
<dbReference type="InterPro" id="IPR010992">
    <property type="entry name" value="IHF-like_DNA-bd_dom_sf"/>
</dbReference>
<dbReference type="Gene3D" id="4.10.520.10">
    <property type="entry name" value="IHF-like DNA-binding proteins"/>
    <property type="match status" value="1"/>
</dbReference>
<comment type="caution">
    <text evidence="3">The sequence shown here is derived from an EMBL/GenBank/DDBJ whole genome shotgun (WGS) entry which is preliminary data.</text>
</comment>
<dbReference type="Pfam" id="PF00216">
    <property type="entry name" value="Bac_DNA_binding"/>
    <property type="match status" value="1"/>
</dbReference>
<keyword evidence="4" id="KW-1185">Reference proteome</keyword>
<proteinExistence type="inferred from homology"/>
<gene>
    <name evidence="3" type="ORF">LMG27952_06830</name>
</gene>
<dbReference type="EMBL" id="CAJHCQ010000027">
    <property type="protein sequence ID" value="CAD6559345.1"/>
    <property type="molecule type" value="Genomic_DNA"/>
</dbReference>
<evidence type="ECO:0000313" key="3">
    <source>
        <dbReference type="EMBL" id="CAD6559345.1"/>
    </source>
</evidence>
<keyword evidence="2" id="KW-0238">DNA-binding</keyword>
<comment type="similarity">
    <text evidence="1">Belongs to the bacterial histone-like protein family.</text>
</comment>
<name>A0ABN7IH46_9BURK</name>
<sequence>MRHVRPNFAFVSGRACVGAGHLCAWPGLPAAPSMRYGAGLIPQQGRSVNRQELVEAVAAGSGDSKAAAGELVNAVFEIIAGALTQGDSV</sequence>
<organism evidence="3 4">
    <name type="scientific">Paraburkholderia hiiakae</name>
    <dbReference type="NCBI Taxonomy" id="1081782"/>
    <lineage>
        <taxon>Bacteria</taxon>
        <taxon>Pseudomonadati</taxon>
        <taxon>Pseudomonadota</taxon>
        <taxon>Betaproteobacteria</taxon>
        <taxon>Burkholderiales</taxon>
        <taxon>Burkholderiaceae</taxon>
        <taxon>Paraburkholderia</taxon>
    </lineage>
</organism>
<dbReference type="SUPFAM" id="SSF47729">
    <property type="entry name" value="IHF-like DNA-binding proteins"/>
    <property type="match status" value="1"/>
</dbReference>
<accession>A0ABN7IH46</accession>
<protein>
    <submittedName>
        <fullName evidence="3">Uncharacterized protein</fullName>
    </submittedName>
</protein>